<accession>A0A1D7UTJ0</accession>
<dbReference type="GO" id="GO:0007165">
    <property type="term" value="P:signal transduction"/>
    <property type="evidence" value="ECO:0007669"/>
    <property type="project" value="TreeGrafter"/>
</dbReference>
<dbReference type="AlphaFoldDB" id="A0A1D7UTJ0"/>
<evidence type="ECO:0000256" key="1">
    <source>
        <dbReference type="ARBA" id="ARBA00009179"/>
    </source>
</evidence>
<dbReference type="GO" id="GO:0030288">
    <property type="term" value="C:outer membrane-bounded periplasmic space"/>
    <property type="evidence" value="ECO:0007669"/>
    <property type="project" value="TreeGrafter"/>
</dbReference>
<dbReference type="KEGG" id="laj:A0128_03035"/>
<dbReference type="GO" id="GO:0004175">
    <property type="term" value="F:endopeptidase activity"/>
    <property type="evidence" value="ECO:0007669"/>
    <property type="project" value="TreeGrafter"/>
</dbReference>
<keyword evidence="3" id="KW-0378">Hydrolase</keyword>
<dbReference type="GO" id="GO:0006508">
    <property type="term" value="P:proteolysis"/>
    <property type="evidence" value="ECO:0007669"/>
    <property type="project" value="UniProtKB-KW"/>
</dbReference>
<evidence type="ECO:0000256" key="3">
    <source>
        <dbReference type="ARBA" id="ARBA00022801"/>
    </source>
</evidence>
<evidence type="ECO:0000256" key="4">
    <source>
        <dbReference type="ARBA" id="ARBA00022825"/>
    </source>
</evidence>
<name>A0A1D7UTJ0_9LEPT</name>
<dbReference type="InterPro" id="IPR041489">
    <property type="entry name" value="PDZ_6"/>
</dbReference>
<proteinExistence type="inferred from homology"/>
<organism evidence="6 7">
    <name type="scientific">Leptospira tipperaryensis</name>
    <dbReference type="NCBI Taxonomy" id="2564040"/>
    <lineage>
        <taxon>Bacteria</taxon>
        <taxon>Pseudomonadati</taxon>
        <taxon>Spirochaetota</taxon>
        <taxon>Spirochaetia</taxon>
        <taxon>Leptospirales</taxon>
        <taxon>Leptospiraceae</taxon>
        <taxon>Leptospira</taxon>
    </lineage>
</organism>
<reference evidence="6 7" key="1">
    <citation type="submission" date="2016-04" db="EMBL/GenBank/DDBJ databases">
        <title>Complete genome seqeunce of Leptospira alstonii serovar Room22.</title>
        <authorList>
            <person name="Nally J.E."/>
            <person name="Bayles D.O."/>
            <person name="Hurley D."/>
            <person name="Fanning S."/>
            <person name="McMahon B.J."/>
            <person name="Arent Z."/>
        </authorList>
    </citation>
    <scope>NUCLEOTIDE SEQUENCE [LARGE SCALE GENOMIC DNA]</scope>
    <source>
        <strain evidence="6 7">GWTS #1</strain>
    </source>
</reference>
<dbReference type="InterPro" id="IPR001478">
    <property type="entry name" value="PDZ"/>
</dbReference>
<feature type="domain" description="PDZ" evidence="5">
    <location>
        <begin position="214"/>
        <end position="282"/>
    </location>
</feature>
<dbReference type="InterPro" id="IPR004447">
    <property type="entry name" value="Peptidase_S41A"/>
</dbReference>
<dbReference type="PANTHER" id="PTHR32060">
    <property type="entry name" value="TAIL-SPECIFIC PROTEASE"/>
    <property type="match status" value="1"/>
</dbReference>
<comment type="similarity">
    <text evidence="1">Belongs to the peptidase S41A family.</text>
</comment>
<dbReference type="PROSITE" id="PS50106">
    <property type="entry name" value="PDZ"/>
    <property type="match status" value="1"/>
</dbReference>
<dbReference type="CDD" id="cd06782">
    <property type="entry name" value="cpPDZ_CPP-like"/>
    <property type="match status" value="1"/>
</dbReference>
<evidence type="ECO:0000259" key="5">
    <source>
        <dbReference type="PROSITE" id="PS50106"/>
    </source>
</evidence>
<sequence>MNQVQFHIKFKLLVFFIAVLILGSCKSIPNQSSINQSEKSNPNLKFFDSILRAVDRYYLDPSRVNLKFGYIEAASEALYSMPSPLILIPDASEFAKICDESGPGCIRFLPTDPFFAIDPRHSAKNLDISQFGLERNDAKSRSKIDIAWEKQNFGRADFLRVMNFIEEKISFYDSPQYRSERGIRSYDLRRAYAAAASGFISTLDSGSALFLRSDFDTKENEKDNAGIGVVISKMHNGEVRVEQTIAGSGARKVGLLPGDIILNIDDIPTRAKTLNSVISSLKGPKGTIVKVSIRPFNEKSIREILIQRDIVNIVNVSSSRLGKNKDIGYIKILSFSKTDTLNTDKDIVSNFKQLQKDAEISKIPLKGLVIDIRNNSGGYLHQCIDSADLFLSEGLIVKTQMRVKAEEYKANLYSLDAPPIFILVNSRTASGAELFAEALRENGKAFVLGEITHGISSIQNILPIPEDDEYLIKLTSAMFSTPSGNKLQLKGLSPDILVSEEVDGSFPERYREKNKWRRLPGGIESNAWSPSESRKMILAEMRNRKPPEDINLKVGEQDLFLERSLFYVNGILELMNSQKENSR</sequence>
<evidence type="ECO:0000256" key="2">
    <source>
        <dbReference type="ARBA" id="ARBA00022670"/>
    </source>
</evidence>
<dbReference type="Gene3D" id="3.90.226.10">
    <property type="entry name" value="2-enoyl-CoA Hydratase, Chain A, domain 1"/>
    <property type="match status" value="1"/>
</dbReference>
<dbReference type="EMBL" id="CP015217">
    <property type="protein sequence ID" value="AOP32930.1"/>
    <property type="molecule type" value="Genomic_DNA"/>
</dbReference>
<dbReference type="InterPro" id="IPR029045">
    <property type="entry name" value="ClpP/crotonase-like_dom_sf"/>
</dbReference>
<keyword evidence="4" id="KW-0720">Serine protease</keyword>
<dbReference type="InterPro" id="IPR005151">
    <property type="entry name" value="Tail-specific_protease"/>
</dbReference>
<keyword evidence="2" id="KW-0645">Protease</keyword>
<dbReference type="SUPFAM" id="SSF52096">
    <property type="entry name" value="ClpP/crotonase"/>
    <property type="match status" value="1"/>
</dbReference>
<keyword evidence="7" id="KW-1185">Reference proteome</keyword>
<evidence type="ECO:0000313" key="7">
    <source>
        <dbReference type="Proteomes" id="UP000094197"/>
    </source>
</evidence>
<dbReference type="OrthoDB" id="9812068at2"/>
<dbReference type="Pfam" id="PF03572">
    <property type="entry name" value="Peptidase_S41"/>
    <property type="match status" value="1"/>
</dbReference>
<dbReference type="SMART" id="SM00228">
    <property type="entry name" value="PDZ"/>
    <property type="match status" value="1"/>
</dbReference>
<dbReference type="Pfam" id="PF17820">
    <property type="entry name" value="PDZ_6"/>
    <property type="match status" value="1"/>
</dbReference>
<dbReference type="CDD" id="cd07560">
    <property type="entry name" value="Peptidase_S41_CPP"/>
    <property type="match status" value="1"/>
</dbReference>
<dbReference type="PANTHER" id="PTHR32060:SF30">
    <property type="entry name" value="CARBOXY-TERMINAL PROCESSING PROTEASE CTPA"/>
    <property type="match status" value="1"/>
</dbReference>
<dbReference type="SUPFAM" id="SSF50156">
    <property type="entry name" value="PDZ domain-like"/>
    <property type="match status" value="1"/>
</dbReference>
<evidence type="ECO:0000313" key="6">
    <source>
        <dbReference type="EMBL" id="AOP32930.1"/>
    </source>
</evidence>
<dbReference type="Proteomes" id="UP000094197">
    <property type="component" value="Chromosome 1"/>
</dbReference>
<gene>
    <name evidence="6" type="ORF">A0128_03035</name>
</gene>
<dbReference type="InterPro" id="IPR036034">
    <property type="entry name" value="PDZ_sf"/>
</dbReference>
<dbReference type="Gene3D" id="2.30.42.10">
    <property type="match status" value="1"/>
</dbReference>
<protein>
    <recommendedName>
        <fullName evidence="5">PDZ domain-containing protein</fullName>
    </recommendedName>
</protein>
<dbReference type="SMART" id="SM00245">
    <property type="entry name" value="TSPc"/>
    <property type="match status" value="1"/>
</dbReference>
<dbReference type="GO" id="GO:0008236">
    <property type="term" value="F:serine-type peptidase activity"/>
    <property type="evidence" value="ECO:0007669"/>
    <property type="project" value="UniProtKB-KW"/>
</dbReference>
<dbReference type="Gene3D" id="3.30.750.44">
    <property type="match status" value="1"/>
</dbReference>